<dbReference type="SUPFAM" id="SSF53649">
    <property type="entry name" value="Alkaline phosphatase-like"/>
    <property type="match status" value="1"/>
</dbReference>
<reference evidence="1 2" key="1">
    <citation type="submission" date="2024-02" db="EMBL/GenBank/DDBJ databases">
        <title>Deinococcus xinjiangensis NBRC 107630.</title>
        <authorList>
            <person name="Ichikawa N."/>
            <person name="Katano-Makiyama Y."/>
            <person name="Hidaka K."/>
        </authorList>
    </citation>
    <scope>NUCLEOTIDE SEQUENCE [LARGE SCALE GENOMIC DNA]</scope>
    <source>
        <strain evidence="1 2">NBRC 107630</strain>
    </source>
</reference>
<proteinExistence type="predicted"/>
<dbReference type="EMBL" id="BAABRN010000007">
    <property type="protein sequence ID" value="GAA5501197.1"/>
    <property type="molecule type" value="Genomic_DNA"/>
</dbReference>
<name>A0ABP9V7G0_9DEIO</name>
<dbReference type="InterPro" id="IPR017850">
    <property type="entry name" value="Alkaline_phosphatase_core_sf"/>
</dbReference>
<keyword evidence="2" id="KW-1185">Reference proteome</keyword>
<gene>
    <name evidence="1" type="ORF">Dxin01_00929</name>
</gene>
<dbReference type="RefSeq" id="WP_353541229.1">
    <property type="nucleotide sequence ID" value="NZ_BAABRN010000007.1"/>
</dbReference>
<dbReference type="Proteomes" id="UP001458946">
    <property type="component" value="Unassembled WGS sequence"/>
</dbReference>
<protein>
    <recommendedName>
        <fullName evidence="3">Metalloenzyme domain protein</fullName>
    </recommendedName>
</protein>
<accession>A0ABP9V7G0</accession>
<evidence type="ECO:0008006" key="3">
    <source>
        <dbReference type="Google" id="ProtNLM"/>
    </source>
</evidence>
<evidence type="ECO:0000313" key="2">
    <source>
        <dbReference type="Proteomes" id="UP001458946"/>
    </source>
</evidence>
<evidence type="ECO:0000313" key="1">
    <source>
        <dbReference type="EMBL" id="GAA5501197.1"/>
    </source>
</evidence>
<organism evidence="1 2">
    <name type="scientific">Deinococcus xinjiangensis</name>
    <dbReference type="NCBI Taxonomy" id="457454"/>
    <lineage>
        <taxon>Bacteria</taxon>
        <taxon>Thermotogati</taxon>
        <taxon>Deinococcota</taxon>
        <taxon>Deinococci</taxon>
        <taxon>Deinococcales</taxon>
        <taxon>Deinococcaceae</taxon>
        <taxon>Deinococcus</taxon>
    </lineage>
</organism>
<sequence>MGVSALIWLALDGLGHPLDAPQGSVWEQELPTLRPLIGAGLALDATLGVAGLPQSGTGQTCWLTGQDAVRVMGEHFGPHAGPTLQKLLNAEALPVRLQAAGARAALVNLYAPEYFAAASGRRNRMGCFPFAFRAAGLPLNPAGVPLLRASLGLHYQAPWEPFLTPDEVKACGAALAKTAADWDLLVADLWFSDVLGHLGRPDPDPAVVQAGRAYMRRLDALVLGLLDGGARVVVSSDHGNFENLQVKSHTLARVPFAGSGVALGQPTDVVQAARVLRGWFGL</sequence>
<dbReference type="Gene3D" id="3.40.720.10">
    <property type="entry name" value="Alkaline Phosphatase, subunit A"/>
    <property type="match status" value="1"/>
</dbReference>
<comment type="caution">
    <text evidence="1">The sequence shown here is derived from an EMBL/GenBank/DDBJ whole genome shotgun (WGS) entry which is preliminary data.</text>
</comment>